<dbReference type="Pfam" id="PF22688">
    <property type="entry name" value="Hda_lid"/>
    <property type="match status" value="1"/>
</dbReference>
<evidence type="ECO:0000313" key="2">
    <source>
        <dbReference type="EMBL" id="GGF83169.1"/>
    </source>
</evidence>
<dbReference type="SUPFAM" id="SSF52540">
    <property type="entry name" value="P-loop containing nucleoside triphosphate hydrolases"/>
    <property type="match status" value="1"/>
</dbReference>
<dbReference type="InterPro" id="IPR055199">
    <property type="entry name" value="Hda_lid"/>
</dbReference>
<protein>
    <recommendedName>
        <fullName evidence="1">Hda lid domain-containing protein</fullName>
    </recommendedName>
</protein>
<dbReference type="RefSeq" id="WP_188363623.1">
    <property type="nucleotide sequence ID" value="NZ_BAABJF010000011.1"/>
</dbReference>
<reference evidence="2" key="1">
    <citation type="journal article" date="2014" name="Int. J. Syst. Evol. Microbiol.">
        <title>Complete genome sequence of Corynebacterium casei LMG S-19264T (=DSM 44701T), isolated from a smear-ripened cheese.</title>
        <authorList>
            <consortium name="US DOE Joint Genome Institute (JGI-PGF)"/>
            <person name="Walter F."/>
            <person name="Albersmeier A."/>
            <person name="Kalinowski J."/>
            <person name="Ruckert C."/>
        </authorList>
    </citation>
    <scope>NUCLEOTIDE SEQUENCE</scope>
    <source>
        <strain evidence="2">CGMCC 1.12181</strain>
    </source>
</reference>
<dbReference type="GO" id="GO:0003688">
    <property type="term" value="F:DNA replication origin binding"/>
    <property type="evidence" value="ECO:0007669"/>
    <property type="project" value="TreeGrafter"/>
</dbReference>
<reference evidence="2" key="2">
    <citation type="submission" date="2020-09" db="EMBL/GenBank/DDBJ databases">
        <authorList>
            <person name="Sun Q."/>
            <person name="Zhou Y."/>
        </authorList>
    </citation>
    <scope>NUCLEOTIDE SEQUENCE</scope>
    <source>
        <strain evidence="2">CGMCC 1.12181</strain>
    </source>
</reference>
<proteinExistence type="predicted"/>
<feature type="domain" description="Hda lid" evidence="1">
    <location>
        <begin position="161"/>
        <end position="224"/>
    </location>
</feature>
<evidence type="ECO:0000259" key="1">
    <source>
        <dbReference type="Pfam" id="PF22688"/>
    </source>
</evidence>
<dbReference type="GO" id="GO:0005886">
    <property type="term" value="C:plasma membrane"/>
    <property type="evidence" value="ECO:0007669"/>
    <property type="project" value="TreeGrafter"/>
</dbReference>
<accession>A0A917CCJ8</accession>
<dbReference type="EMBL" id="BMEO01000001">
    <property type="protein sequence ID" value="GGF83169.1"/>
    <property type="molecule type" value="Genomic_DNA"/>
</dbReference>
<gene>
    <name evidence="2" type="ORF">GCM10011365_00100</name>
</gene>
<keyword evidence="3" id="KW-1185">Reference proteome</keyword>
<dbReference type="Proteomes" id="UP000605253">
    <property type="component" value="Unassembled WGS sequence"/>
</dbReference>
<dbReference type="PANTHER" id="PTHR30050:SF5">
    <property type="entry name" value="DNAA REGULATORY INACTIVATOR HDA"/>
    <property type="match status" value="1"/>
</dbReference>
<dbReference type="Gene3D" id="3.40.50.300">
    <property type="entry name" value="P-loop containing nucleotide triphosphate hydrolases"/>
    <property type="match status" value="1"/>
</dbReference>
<comment type="caution">
    <text evidence="2">The sequence shown here is derived from an EMBL/GenBank/DDBJ whole genome shotgun (WGS) entry which is preliminary data.</text>
</comment>
<name>A0A917CCJ8_9GAMM</name>
<dbReference type="InterPro" id="IPR027417">
    <property type="entry name" value="P-loop_NTPase"/>
</dbReference>
<dbReference type="PANTHER" id="PTHR30050">
    <property type="entry name" value="CHROMOSOMAL REPLICATION INITIATOR PROTEIN DNAA"/>
    <property type="match status" value="1"/>
</dbReference>
<evidence type="ECO:0000313" key="3">
    <source>
        <dbReference type="Proteomes" id="UP000605253"/>
    </source>
</evidence>
<sequence>MIKPQLPLQLKTSESAGFSEFIGHKNVVNNLRNYADLPAFCYLWGAACSGKSHLLSAYSQNRLHNGDSGVLFSAAVLKETDLSELLQPQGSFVAFDDLQLLAGHAVGERHLFNVFNLCRAQHISLMVASRIAPRHSDWQLPDLRSRLQSGLTLELSVLKGEQAMTLLKRQFEIQGIPSDESVFHYIASHHATDFASLNELLQKLSALSLRDKRKITVPYVKHVIAEK</sequence>
<dbReference type="GO" id="GO:0006270">
    <property type="term" value="P:DNA replication initiation"/>
    <property type="evidence" value="ECO:0007669"/>
    <property type="project" value="TreeGrafter"/>
</dbReference>
<dbReference type="AlphaFoldDB" id="A0A917CCJ8"/>
<organism evidence="2 3">
    <name type="scientific">Marinicella pacifica</name>
    <dbReference type="NCBI Taxonomy" id="1171543"/>
    <lineage>
        <taxon>Bacteria</taxon>
        <taxon>Pseudomonadati</taxon>
        <taxon>Pseudomonadota</taxon>
        <taxon>Gammaproteobacteria</taxon>
        <taxon>Lysobacterales</taxon>
        <taxon>Marinicellaceae</taxon>
        <taxon>Marinicella</taxon>
    </lineage>
</organism>
<dbReference type="Gene3D" id="1.10.8.60">
    <property type="match status" value="1"/>
</dbReference>